<comment type="caution">
    <text evidence="2">The sequence shown here is derived from an EMBL/GenBank/DDBJ whole genome shotgun (WGS) entry which is preliminary data.</text>
</comment>
<gene>
    <name evidence="2" type="ORF">ABID29_001143</name>
</gene>
<feature type="transmembrane region" description="Helical" evidence="1">
    <location>
        <begin position="16"/>
        <end position="35"/>
    </location>
</feature>
<dbReference type="EMBL" id="JBEPLO010000010">
    <property type="protein sequence ID" value="MET3558030.1"/>
    <property type="molecule type" value="Genomic_DNA"/>
</dbReference>
<organism evidence="2 3">
    <name type="scientific">Streptococcus rupicaprae</name>
    <dbReference type="NCBI Taxonomy" id="759619"/>
    <lineage>
        <taxon>Bacteria</taxon>
        <taxon>Bacillati</taxon>
        <taxon>Bacillota</taxon>
        <taxon>Bacilli</taxon>
        <taxon>Lactobacillales</taxon>
        <taxon>Streptococcaceae</taxon>
        <taxon>Streptococcus</taxon>
    </lineage>
</organism>
<keyword evidence="1" id="KW-0812">Transmembrane</keyword>
<feature type="transmembrane region" description="Helical" evidence="1">
    <location>
        <begin position="47"/>
        <end position="75"/>
    </location>
</feature>
<name>A0ABV2FHJ3_9STRE</name>
<evidence type="ECO:0008006" key="4">
    <source>
        <dbReference type="Google" id="ProtNLM"/>
    </source>
</evidence>
<dbReference type="RefSeq" id="WP_354365018.1">
    <property type="nucleotide sequence ID" value="NZ_JBEPLO010000010.1"/>
</dbReference>
<protein>
    <recommendedName>
        <fullName evidence="4">ABC transporter permease</fullName>
    </recommendedName>
</protein>
<evidence type="ECO:0000313" key="3">
    <source>
        <dbReference type="Proteomes" id="UP001549122"/>
    </source>
</evidence>
<proteinExistence type="predicted"/>
<keyword evidence="1" id="KW-1133">Transmembrane helix</keyword>
<reference evidence="2 3" key="1">
    <citation type="submission" date="2024-06" db="EMBL/GenBank/DDBJ databases">
        <title>Genomic Encyclopedia of Type Strains, Phase IV (KMG-IV): sequencing the most valuable type-strain genomes for metagenomic binning, comparative biology and taxonomic classification.</title>
        <authorList>
            <person name="Goeker M."/>
        </authorList>
    </citation>
    <scope>NUCLEOTIDE SEQUENCE [LARGE SCALE GENOMIC DNA]</scope>
    <source>
        <strain evidence="2 3">DSM 28303</strain>
    </source>
</reference>
<accession>A0ABV2FHJ3</accession>
<keyword evidence="3" id="KW-1185">Reference proteome</keyword>
<evidence type="ECO:0000256" key="1">
    <source>
        <dbReference type="SAM" id="Phobius"/>
    </source>
</evidence>
<dbReference type="Proteomes" id="UP001549122">
    <property type="component" value="Unassembled WGS sequence"/>
</dbReference>
<evidence type="ECO:0000313" key="2">
    <source>
        <dbReference type="EMBL" id="MET3558030.1"/>
    </source>
</evidence>
<keyword evidence="1" id="KW-0472">Membrane</keyword>
<sequence>MFGKLLKYEFKAVGKWYLALYGLSIVASVFLGFWLKHMNAGGLEASASVLPAIVTILTFIGFGVLIASLGLSTLFSRHPSI</sequence>